<proteinExistence type="predicted"/>
<dbReference type="EMBL" id="SWAD01000213">
    <property type="protein sequence ID" value="TMQ74441.1"/>
    <property type="molecule type" value="Genomic_DNA"/>
</dbReference>
<dbReference type="Proteomes" id="UP000306324">
    <property type="component" value="Unassembled WGS sequence"/>
</dbReference>
<accession>A0A5S4EGM0</accession>
<feature type="region of interest" description="Disordered" evidence="1">
    <location>
        <begin position="1"/>
        <end position="24"/>
    </location>
</feature>
<dbReference type="RefSeq" id="WP_138679275.1">
    <property type="nucleotide sequence ID" value="NZ_SWAD01000213.1"/>
</dbReference>
<gene>
    <name evidence="3" type="ORF">ACCUM_0918</name>
    <name evidence="2" type="ORF">ACCUM_1245</name>
</gene>
<feature type="region of interest" description="Disordered" evidence="1">
    <location>
        <begin position="36"/>
        <end position="60"/>
    </location>
</feature>
<reference evidence="2 4" key="1">
    <citation type="submission" date="2019-04" db="EMBL/GenBank/DDBJ databases">
        <title>A novel phosphate-accumulating bacterium identified in bioreactor for phosphate removal from wastewater.</title>
        <authorList>
            <person name="Kotlyarov R.Y."/>
            <person name="Beletsky A.V."/>
            <person name="Kallistova A.Y."/>
            <person name="Dorofeev A.G."/>
            <person name="Nikolaev Y.Y."/>
            <person name="Pimenov N.V."/>
            <person name="Ravin N.V."/>
            <person name="Mardanov A.V."/>
        </authorList>
    </citation>
    <scope>NUCLEOTIDE SEQUENCE [LARGE SCALE GENOMIC DNA]</scope>
    <source>
        <strain evidence="2 4">Bin19</strain>
    </source>
</reference>
<evidence type="ECO:0000256" key="1">
    <source>
        <dbReference type="SAM" id="MobiDB-lite"/>
    </source>
</evidence>
<evidence type="ECO:0000313" key="2">
    <source>
        <dbReference type="EMBL" id="TMQ74426.1"/>
    </source>
</evidence>
<evidence type="ECO:0000313" key="4">
    <source>
        <dbReference type="Proteomes" id="UP000306324"/>
    </source>
</evidence>
<protein>
    <submittedName>
        <fullName evidence="2">Uncharacterized protein</fullName>
    </submittedName>
</protein>
<dbReference type="AlphaFoldDB" id="A0A5S4EGM0"/>
<keyword evidence="4" id="KW-1185">Reference proteome</keyword>
<evidence type="ECO:0000313" key="3">
    <source>
        <dbReference type="EMBL" id="TMQ74441.1"/>
    </source>
</evidence>
<name>A0A5S4EGM0_9PROT</name>
<comment type="caution">
    <text evidence="2">The sequence shown here is derived from an EMBL/GenBank/DDBJ whole genome shotgun (WGS) entry which is preliminary data.</text>
</comment>
<dbReference type="EMBL" id="SWAD01000218">
    <property type="protein sequence ID" value="TMQ74426.1"/>
    <property type="molecule type" value="Genomic_DNA"/>
</dbReference>
<organism evidence="2 4">
    <name type="scientific">Candidatus Accumulibacter phosphatis</name>
    <dbReference type="NCBI Taxonomy" id="327160"/>
    <lineage>
        <taxon>Bacteria</taxon>
        <taxon>Pseudomonadati</taxon>
        <taxon>Pseudomonadota</taxon>
        <taxon>Betaproteobacteria</taxon>
        <taxon>Candidatus Accumulibacter</taxon>
    </lineage>
</organism>
<sequence length="60" mass="6579">MADGTRQLPRKPCLSKPEQRIPQKWQRAVREWAVEPTAAGSRPTAEFASSRSSCAGGIEP</sequence>